<sequence length="94" mass="9659">MNAKSSARMPSRGSVASDARVQESKLEARTSARGCCCCGGGGGDFNSASLPMYSESSAAGGGQPAFSAVLAASGTKPLRRSWIQRSLMMAEVRP</sequence>
<evidence type="ECO:0000313" key="3">
    <source>
        <dbReference type="Proteomes" id="UP000059680"/>
    </source>
</evidence>
<feature type="region of interest" description="Disordered" evidence="1">
    <location>
        <begin position="1"/>
        <end position="24"/>
    </location>
</feature>
<gene>
    <name evidence="2" type="ordered locus">Os02g0724450</name>
    <name evidence="2" type="ORF">OSNPB_020724450</name>
</gene>
<dbReference type="PaxDb" id="39947-A0A0P0VP23"/>
<dbReference type="Proteomes" id="UP000059680">
    <property type="component" value="Chromosome 2"/>
</dbReference>
<reference evidence="2 3" key="3">
    <citation type="journal article" date="2013" name="Rice">
        <title>Improvement of the Oryza sativa Nipponbare reference genome using next generation sequence and optical map data.</title>
        <authorList>
            <person name="Kawahara Y."/>
            <person name="de la Bastide M."/>
            <person name="Hamilton J.P."/>
            <person name="Kanamori H."/>
            <person name="McCombie W.R."/>
            <person name="Ouyang S."/>
            <person name="Schwartz D.C."/>
            <person name="Tanaka T."/>
            <person name="Wu J."/>
            <person name="Zhou S."/>
            <person name="Childs K.L."/>
            <person name="Davidson R.M."/>
            <person name="Lin H."/>
            <person name="Quesada-Ocampo L."/>
            <person name="Vaillancourt B."/>
            <person name="Sakai H."/>
            <person name="Lee S.S."/>
            <person name="Kim J."/>
            <person name="Numa H."/>
            <person name="Itoh T."/>
            <person name="Buell C.R."/>
            <person name="Matsumoto T."/>
        </authorList>
    </citation>
    <scope>NUCLEOTIDE SEQUENCE [LARGE SCALE GENOMIC DNA]</scope>
    <source>
        <strain evidence="3">cv. Nipponbare</strain>
    </source>
</reference>
<protein>
    <submittedName>
        <fullName evidence="2">Os02g0724450 protein</fullName>
    </submittedName>
</protein>
<reference evidence="3" key="1">
    <citation type="journal article" date="2005" name="Nature">
        <title>The map-based sequence of the rice genome.</title>
        <authorList>
            <consortium name="International rice genome sequencing project (IRGSP)"/>
            <person name="Matsumoto T."/>
            <person name="Wu J."/>
            <person name="Kanamori H."/>
            <person name="Katayose Y."/>
            <person name="Fujisawa M."/>
            <person name="Namiki N."/>
            <person name="Mizuno H."/>
            <person name="Yamamoto K."/>
            <person name="Antonio B.A."/>
            <person name="Baba T."/>
            <person name="Sakata K."/>
            <person name="Nagamura Y."/>
            <person name="Aoki H."/>
            <person name="Arikawa K."/>
            <person name="Arita K."/>
            <person name="Bito T."/>
            <person name="Chiden Y."/>
            <person name="Fujitsuka N."/>
            <person name="Fukunaka R."/>
            <person name="Hamada M."/>
            <person name="Harada C."/>
            <person name="Hayashi A."/>
            <person name="Hijishita S."/>
            <person name="Honda M."/>
            <person name="Hosokawa S."/>
            <person name="Ichikawa Y."/>
            <person name="Idonuma A."/>
            <person name="Iijima M."/>
            <person name="Ikeda M."/>
            <person name="Ikeno M."/>
            <person name="Ito K."/>
            <person name="Ito S."/>
            <person name="Ito T."/>
            <person name="Ito Y."/>
            <person name="Ito Y."/>
            <person name="Iwabuchi A."/>
            <person name="Kamiya K."/>
            <person name="Karasawa W."/>
            <person name="Kurita K."/>
            <person name="Katagiri S."/>
            <person name="Kikuta A."/>
            <person name="Kobayashi H."/>
            <person name="Kobayashi N."/>
            <person name="Machita K."/>
            <person name="Maehara T."/>
            <person name="Masukawa M."/>
            <person name="Mizubayashi T."/>
            <person name="Mukai Y."/>
            <person name="Nagasaki H."/>
            <person name="Nagata Y."/>
            <person name="Naito S."/>
            <person name="Nakashima M."/>
            <person name="Nakama Y."/>
            <person name="Nakamichi Y."/>
            <person name="Nakamura M."/>
            <person name="Meguro A."/>
            <person name="Negishi M."/>
            <person name="Ohta I."/>
            <person name="Ohta T."/>
            <person name="Okamoto M."/>
            <person name="Ono N."/>
            <person name="Saji S."/>
            <person name="Sakaguchi M."/>
            <person name="Sakai K."/>
            <person name="Shibata M."/>
            <person name="Shimokawa T."/>
            <person name="Song J."/>
            <person name="Takazaki Y."/>
            <person name="Terasawa K."/>
            <person name="Tsugane M."/>
            <person name="Tsuji K."/>
            <person name="Ueda S."/>
            <person name="Waki K."/>
            <person name="Yamagata H."/>
            <person name="Yamamoto M."/>
            <person name="Yamamoto S."/>
            <person name="Yamane H."/>
            <person name="Yoshiki S."/>
            <person name="Yoshihara R."/>
            <person name="Yukawa K."/>
            <person name="Zhong H."/>
            <person name="Yano M."/>
            <person name="Yuan Q."/>
            <person name="Ouyang S."/>
            <person name="Liu J."/>
            <person name="Jones K.M."/>
            <person name="Gansberger K."/>
            <person name="Moffat K."/>
            <person name="Hill J."/>
            <person name="Bera J."/>
            <person name="Fadrosh D."/>
            <person name="Jin S."/>
            <person name="Johri S."/>
            <person name="Kim M."/>
            <person name="Overton L."/>
            <person name="Reardon M."/>
            <person name="Tsitrin T."/>
            <person name="Vuong H."/>
            <person name="Weaver B."/>
            <person name="Ciecko A."/>
            <person name="Tallon L."/>
            <person name="Jackson J."/>
            <person name="Pai G."/>
            <person name="Aken S.V."/>
            <person name="Utterback T."/>
            <person name="Reidmuller S."/>
            <person name="Feldblyum T."/>
            <person name="Hsiao J."/>
            <person name="Zismann V."/>
            <person name="Iobst S."/>
            <person name="de Vazeille A.R."/>
            <person name="Buell C.R."/>
            <person name="Ying K."/>
            <person name="Li Y."/>
            <person name="Lu T."/>
            <person name="Huang Y."/>
            <person name="Zhao Q."/>
            <person name="Feng Q."/>
            <person name="Zhang L."/>
            <person name="Zhu J."/>
            <person name="Weng Q."/>
            <person name="Mu J."/>
            <person name="Lu Y."/>
            <person name="Fan D."/>
            <person name="Liu Y."/>
            <person name="Guan J."/>
            <person name="Zhang Y."/>
            <person name="Yu S."/>
            <person name="Liu X."/>
            <person name="Zhang Y."/>
            <person name="Hong G."/>
            <person name="Han B."/>
            <person name="Choisne N."/>
            <person name="Demange N."/>
            <person name="Orjeda G."/>
            <person name="Samain S."/>
            <person name="Cattolico L."/>
            <person name="Pelletier E."/>
            <person name="Couloux A."/>
            <person name="Segurens B."/>
            <person name="Wincker P."/>
            <person name="D'Hont A."/>
            <person name="Scarpelli C."/>
            <person name="Weissenbach J."/>
            <person name="Salanoubat M."/>
            <person name="Quetier F."/>
            <person name="Yu Y."/>
            <person name="Kim H.R."/>
            <person name="Rambo T."/>
            <person name="Currie J."/>
            <person name="Collura K."/>
            <person name="Luo M."/>
            <person name="Yang T."/>
            <person name="Ammiraju J.S.S."/>
            <person name="Engler F."/>
            <person name="Soderlund C."/>
            <person name="Wing R.A."/>
            <person name="Palmer L.E."/>
            <person name="de la Bastide M."/>
            <person name="Spiegel L."/>
            <person name="Nascimento L."/>
            <person name="Zutavern T."/>
            <person name="O'Shaughnessy A."/>
            <person name="Dike S."/>
            <person name="Dedhia N."/>
            <person name="Preston R."/>
            <person name="Balija V."/>
            <person name="McCombie W.R."/>
            <person name="Chow T."/>
            <person name="Chen H."/>
            <person name="Chung M."/>
            <person name="Chen C."/>
            <person name="Shaw J."/>
            <person name="Wu H."/>
            <person name="Hsiao K."/>
            <person name="Chao Y."/>
            <person name="Chu M."/>
            <person name="Cheng C."/>
            <person name="Hour A."/>
            <person name="Lee P."/>
            <person name="Lin S."/>
            <person name="Lin Y."/>
            <person name="Liou J."/>
            <person name="Liu S."/>
            <person name="Hsing Y."/>
            <person name="Raghuvanshi S."/>
            <person name="Mohanty A."/>
            <person name="Bharti A.K."/>
            <person name="Gaur A."/>
            <person name="Gupta V."/>
            <person name="Kumar D."/>
            <person name="Ravi V."/>
            <person name="Vij S."/>
            <person name="Kapur A."/>
            <person name="Khurana P."/>
            <person name="Khurana P."/>
            <person name="Khurana J.P."/>
            <person name="Tyagi A.K."/>
            <person name="Gaikwad K."/>
            <person name="Singh A."/>
            <person name="Dalal V."/>
            <person name="Srivastava S."/>
            <person name="Dixit A."/>
            <person name="Pal A.K."/>
            <person name="Ghazi I.A."/>
            <person name="Yadav M."/>
            <person name="Pandit A."/>
            <person name="Bhargava A."/>
            <person name="Sureshbabu K."/>
            <person name="Batra K."/>
            <person name="Sharma T.R."/>
            <person name="Mohapatra T."/>
            <person name="Singh N.K."/>
            <person name="Messing J."/>
            <person name="Nelson A.B."/>
            <person name="Fuks G."/>
            <person name="Kavchok S."/>
            <person name="Keizer G."/>
            <person name="Linton E."/>
            <person name="Llaca V."/>
            <person name="Song R."/>
            <person name="Tanyolac B."/>
            <person name="Young S."/>
            <person name="Ho-Il K."/>
            <person name="Hahn J.H."/>
            <person name="Sangsakoo G."/>
            <person name="Vanavichit A."/>
            <person name="de Mattos Luiz.A.T."/>
            <person name="Zimmer P.D."/>
            <person name="Malone G."/>
            <person name="Dellagostin O."/>
            <person name="de Oliveira A.C."/>
            <person name="Bevan M."/>
            <person name="Bancroft I."/>
            <person name="Minx P."/>
            <person name="Cordum H."/>
            <person name="Wilson R."/>
            <person name="Cheng Z."/>
            <person name="Jin W."/>
            <person name="Jiang J."/>
            <person name="Leong S.A."/>
            <person name="Iwama H."/>
            <person name="Gojobori T."/>
            <person name="Itoh T."/>
            <person name="Niimura Y."/>
            <person name="Fujii Y."/>
            <person name="Habara T."/>
            <person name="Sakai H."/>
            <person name="Sato Y."/>
            <person name="Wilson G."/>
            <person name="Kumar K."/>
            <person name="McCouch S."/>
            <person name="Juretic N."/>
            <person name="Hoen D."/>
            <person name="Wright S."/>
            <person name="Bruskiewich R."/>
            <person name="Bureau T."/>
            <person name="Miyao A."/>
            <person name="Hirochika H."/>
            <person name="Nishikawa T."/>
            <person name="Kadowaki K."/>
            <person name="Sugiura M."/>
            <person name="Burr B."/>
            <person name="Sasaki T."/>
        </authorList>
    </citation>
    <scope>NUCLEOTIDE SEQUENCE [LARGE SCALE GENOMIC DNA]</scope>
    <source>
        <strain evidence="3">cv. Nipponbare</strain>
    </source>
</reference>
<reference evidence="2 3" key="2">
    <citation type="journal article" date="2013" name="Plant Cell Physiol.">
        <title>Rice Annotation Project Database (RAP-DB): an integrative and interactive database for rice genomics.</title>
        <authorList>
            <person name="Sakai H."/>
            <person name="Lee S.S."/>
            <person name="Tanaka T."/>
            <person name="Numa H."/>
            <person name="Kim J."/>
            <person name="Kawahara Y."/>
            <person name="Wakimoto H."/>
            <person name="Yang C.C."/>
            <person name="Iwamoto M."/>
            <person name="Abe T."/>
            <person name="Yamada Y."/>
            <person name="Muto A."/>
            <person name="Inokuchi H."/>
            <person name="Ikemura T."/>
            <person name="Matsumoto T."/>
            <person name="Sasaki T."/>
            <person name="Itoh T."/>
        </authorList>
    </citation>
    <scope>NUCLEOTIDE SEQUENCE [LARGE SCALE GENOMIC DNA]</scope>
    <source>
        <strain evidence="3">cv. Nipponbare</strain>
    </source>
</reference>
<name>A0A0P0VP23_ORYSJ</name>
<proteinExistence type="predicted"/>
<evidence type="ECO:0000313" key="2">
    <source>
        <dbReference type="EMBL" id="BAS80680.1"/>
    </source>
</evidence>
<organism evidence="2 3">
    <name type="scientific">Oryza sativa subsp. japonica</name>
    <name type="common">Rice</name>
    <dbReference type="NCBI Taxonomy" id="39947"/>
    <lineage>
        <taxon>Eukaryota</taxon>
        <taxon>Viridiplantae</taxon>
        <taxon>Streptophyta</taxon>
        <taxon>Embryophyta</taxon>
        <taxon>Tracheophyta</taxon>
        <taxon>Spermatophyta</taxon>
        <taxon>Magnoliopsida</taxon>
        <taxon>Liliopsida</taxon>
        <taxon>Poales</taxon>
        <taxon>Poaceae</taxon>
        <taxon>BOP clade</taxon>
        <taxon>Oryzoideae</taxon>
        <taxon>Oryzeae</taxon>
        <taxon>Oryzinae</taxon>
        <taxon>Oryza</taxon>
        <taxon>Oryza sativa</taxon>
    </lineage>
</organism>
<dbReference type="AlphaFoldDB" id="A0A0P0VP23"/>
<dbReference type="Gramene" id="Os02t0724450-00">
    <property type="protein sequence ID" value="Os02t0724450-00"/>
    <property type="gene ID" value="Os02g0724450"/>
</dbReference>
<dbReference type="EMBL" id="AP014958">
    <property type="protein sequence ID" value="BAS80680.1"/>
    <property type="molecule type" value="Genomic_DNA"/>
</dbReference>
<dbReference type="InParanoid" id="A0A0P0VP23"/>
<evidence type="ECO:0000256" key="1">
    <source>
        <dbReference type="SAM" id="MobiDB-lite"/>
    </source>
</evidence>
<accession>A0A0P0VP23</accession>
<keyword evidence="3" id="KW-1185">Reference proteome</keyword>